<proteinExistence type="predicted"/>
<evidence type="ECO:0000313" key="1">
    <source>
        <dbReference type="EMBL" id="AOT84789.1"/>
    </source>
</evidence>
<keyword evidence="1" id="KW-0496">Mitochondrion</keyword>
<sequence length="65" mass="7624">MKVGEKEISMACKRSSRPIFDLFSLKLRRFLTGFVPSPCKIIKMKMGLKKFFYNSKNYILQDSNL</sequence>
<reference evidence="1" key="1">
    <citation type="submission" date="2016-01" db="EMBL/GenBank/DDBJ databases">
        <title>Mitochondrial genome DNA sequence of Heterosigma akashiwo strain H93616.</title>
        <authorList>
            <person name="Ogura Y."/>
            <person name="Hayashi T."/>
            <person name="Ueki S."/>
        </authorList>
    </citation>
    <scope>NUCLEOTIDE SEQUENCE</scope>
    <source>
        <strain evidence="1">H93616</strain>
    </source>
</reference>
<accession>A0A1D8GXH4</accession>
<name>A0A1D8GXH4_HETAK</name>
<geneLocation type="mitochondrion" evidence="1"/>
<protein>
    <submittedName>
        <fullName evidence="1">Uncharacterized protein</fullName>
    </submittedName>
</protein>
<dbReference type="EMBL" id="KU561547">
    <property type="protein sequence ID" value="AOT84789.1"/>
    <property type="molecule type" value="Genomic_DNA"/>
</dbReference>
<organism evidence="1">
    <name type="scientific">Heterosigma akashiwo</name>
    <name type="common">Chromophytic alga</name>
    <name type="synonym">Heterosigma carterae</name>
    <dbReference type="NCBI Taxonomy" id="2829"/>
    <lineage>
        <taxon>Eukaryota</taxon>
        <taxon>Sar</taxon>
        <taxon>Stramenopiles</taxon>
        <taxon>Ochrophyta</taxon>
        <taxon>Raphidophyceae</taxon>
        <taxon>Chattonellales</taxon>
        <taxon>Chattonellaceae</taxon>
        <taxon>Heterosigma</taxon>
    </lineage>
</organism>
<dbReference type="AlphaFoldDB" id="A0A1D8GXH4"/>